<dbReference type="PROSITE" id="PS50921">
    <property type="entry name" value="ANTAR"/>
    <property type="match status" value="1"/>
</dbReference>
<dbReference type="EMBL" id="VFOZ01000001">
    <property type="protein sequence ID" value="TQL97198.1"/>
    <property type="molecule type" value="Genomic_DNA"/>
</dbReference>
<evidence type="ECO:0000256" key="2">
    <source>
        <dbReference type="ARBA" id="ARBA00023163"/>
    </source>
</evidence>
<dbReference type="OrthoDB" id="3683444at2"/>
<keyword evidence="5" id="KW-1185">Reference proteome</keyword>
<gene>
    <name evidence="4" type="ORF">FB559_2776</name>
</gene>
<evidence type="ECO:0000256" key="1">
    <source>
        <dbReference type="ARBA" id="ARBA00023015"/>
    </source>
</evidence>
<dbReference type="InterPro" id="IPR012074">
    <property type="entry name" value="GAF_ANTAR"/>
</dbReference>
<dbReference type="AlphaFoldDB" id="A0A543CJB5"/>
<dbReference type="InterPro" id="IPR036388">
    <property type="entry name" value="WH-like_DNA-bd_sf"/>
</dbReference>
<protein>
    <submittedName>
        <fullName evidence="4">GAF domain-containing protein</fullName>
    </submittedName>
</protein>
<dbReference type="Gene3D" id="3.30.450.40">
    <property type="match status" value="1"/>
</dbReference>
<organism evidence="4 5">
    <name type="scientific">Actinoallomurus bryophytorum</name>
    <dbReference type="NCBI Taxonomy" id="1490222"/>
    <lineage>
        <taxon>Bacteria</taxon>
        <taxon>Bacillati</taxon>
        <taxon>Actinomycetota</taxon>
        <taxon>Actinomycetes</taxon>
        <taxon>Streptosporangiales</taxon>
        <taxon>Thermomonosporaceae</taxon>
        <taxon>Actinoallomurus</taxon>
    </lineage>
</organism>
<dbReference type="Proteomes" id="UP000316096">
    <property type="component" value="Unassembled WGS sequence"/>
</dbReference>
<dbReference type="Pfam" id="PF13185">
    <property type="entry name" value="GAF_2"/>
    <property type="match status" value="1"/>
</dbReference>
<name>A0A543CJB5_9ACTN</name>
<dbReference type="InterPro" id="IPR029016">
    <property type="entry name" value="GAF-like_dom_sf"/>
</dbReference>
<proteinExistence type="predicted"/>
<dbReference type="InterPro" id="IPR005561">
    <property type="entry name" value="ANTAR"/>
</dbReference>
<evidence type="ECO:0000313" key="5">
    <source>
        <dbReference type="Proteomes" id="UP000316096"/>
    </source>
</evidence>
<comment type="caution">
    <text evidence="4">The sequence shown here is derived from an EMBL/GenBank/DDBJ whole genome shotgun (WGS) entry which is preliminary data.</text>
</comment>
<dbReference type="Gene3D" id="1.10.10.10">
    <property type="entry name" value="Winged helix-like DNA-binding domain superfamily/Winged helix DNA-binding domain"/>
    <property type="match status" value="1"/>
</dbReference>
<keyword evidence="1" id="KW-0805">Transcription regulation</keyword>
<dbReference type="InterPro" id="IPR003018">
    <property type="entry name" value="GAF"/>
</dbReference>
<evidence type="ECO:0000259" key="3">
    <source>
        <dbReference type="PROSITE" id="PS50921"/>
    </source>
</evidence>
<dbReference type="PIRSF" id="PIRSF036625">
    <property type="entry name" value="GAF_ANTAR"/>
    <property type="match status" value="1"/>
</dbReference>
<reference evidence="4 5" key="1">
    <citation type="submission" date="2019-06" db="EMBL/GenBank/DDBJ databases">
        <title>Sequencing the genomes of 1000 actinobacteria strains.</title>
        <authorList>
            <person name="Klenk H.-P."/>
        </authorList>
    </citation>
    <scope>NUCLEOTIDE SEQUENCE [LARGE SCALE GENOMIC DNA]</scope>
    <source>
        <strain evidence="4 5">DSM 102200</strain>
    </source>
</reference>
<dbReference type="GO" id="GO:0003723">
    <property type="term" value="F:RNA binding"/>
    <property type="evidence" value="ECO:0007669"/>
    <property type="project" value="InterPro"/>
</dbReference>
<keyword evidence="2" id="KW-0804">Transcription</keyword>
<dbReference type="SMART" id="SM01012">
    <property type="entry name" value="ANTAR"/>
    <property type="match status" value="1"/>
</dbReference>
<feature type="domain" description="ANTAR" evidence="3">
    <location>
        <begin position="168"/>
        <end position="229"/>
    </location>
</feature>
<dbReference type="SUPFAM" id="SSF55781">
    <property type="entry name" value="GAF domain-like"/>
    <property type="match status" value="1"/>
</dbReference>
<dbReference type="Pfam" id="PF03861">
    <property type="entry name" value="ANTAR"/>
    <property type="match status" value="1"/>
</dbReference>
<sequence length="252" mass="26947">MSMPGDQRGLPDVFAQIIGAIIDGDHVARVLELLTRRSVELFDVTSAGIIVVDPRGGYRVVAASDERADLAELFQSFEEEGPALDVLASREPLTVDLACADARWPAFAPAARDVDIRWVHALPIRLGSEVVGALNLFRSEAGGEVPDPGLGQAMCGLVSIALAQERPARRTERLSEHIQQILNDRGRVEQVSGILAAHMGISPGDAHEVLAHHARTSGVTVVKVANDVINGDADPRAIAATWRRGTEPDTVP</sequence>
<evidence type="ECO:0000313" key="4">
    <source>
        <dbReference type="EMBL" id="TQL97198.1"/>
    </source>
</evidence>
<accession>A0A543CJB5</accession>